<comment type="similarity">
    <text evidence="5 15">Belongs to the class-IV pyridoxal-phosphate-dependent aminotransferase family.</text>
</comment>
<dbReference type="GO" id="GO:0008652">
    <property type="term" value="P:amino acid biosynthetic process"/>
    <property type="evidence" value="ECO:0007669"/>
    <property type="project" value="UniProtKB-KW"/>
</dbReference>
<comment type="catalytic activity">
    <reaction evidence="11 17">
        <text>L-valine + 2-oxoglutarate = 3-methyl-2-oxobutanoate + L-glutamate</text>
        <dbReference type="Rhea" id="RHEA:24813"/>
        <dbReference type="ChEBI" id="CHEBI:11851"/>
        <dbReference type="ChEBI" id="CHEBI:16810"/>
        <dbReference type="ChEBI" id="CHEBI:29985"/>
        <dbReference type="ChEBI" id="CHEBI:57762"/>
        <dbReference type="EC" id="2.6.1.42"/>
    </reaction>
</comment>
<dbReference type="SUPFAM" id="SSF56752">
    <property type="entry name" value="D-aminoacid aminotransferase-like PLP-dependent enzymes"/>
    <property type="match status" value="1"/>
</dbReference>
<dbReference type="InterPro" id="IPR018300">
    <property type="entry name" value="Aminotrans_IV_CS"/>
</dbReference>
<dbReference type="GO" id="GO:0009082">
    <property type="term" value="P:branched-chain amino acid biosynthetic process"/>
    <property type="evidence" value="ECO:0007669"/>
    <property type="project" value="UniProtKB-KW"/>
</dbReference>
<sequence>MSDLLYSSTISVDAAASKFDVVRRSDVTDVQVREDLKANPKFGEAFTDHMASMQWSTEDGWTNRNVHAYGPISLDPSAAVLHYGQEIFEGLKAYRHADGSVWTFRPEENAKRYARSARRLALPELSIEDFVGSIAALVRTDVEWIPTGEEASLYLRPFMIATEAFLGVRPSRKAQHHVIASPVGPYFEGGVKPVSIWISQEFARAARGGTGAAKCGGNYAASLLPQVQAAERGFDQVCFLDGAADPAIEELGGMNVFFVRADGSVETPALSGSILEGVTRSSILQLLTDRGIKVSERHITLAELQANLADGTYAEVFACGTAAVVTPIGRLADNDFDATINNGEPGKLTMDIRAELTDIQNGRRPDRHGWLTRLA</sequence>
<evidence type="ECO:0000256" key="4">
    <source>
        <dbReference type="ARBA" id="ARBA00005072"/>
    </source>
</evidence>
<keyword evidence="7 17" id="KW-0028">Amino-acid biosynthesis</keyword>
<dbReference type="Gene3D" id="3.20.10.10">
    <property type="entry name" value="D-amino Acid Aminotransferase, subunit A, domain 2"/>
    <property type="match status" value="1"/>
</dbReference>
<evidence type="ECO:0000256" key="12">
    <source>
        <dbReference type="ARBA" id="ARBA00048798"/>
    </source>
</evidence>
<evidence type="ECO:0000256" key="13">
    <source>
        <dbReference type="ARBA" id="ARBA00049229"/>
    </source>
</evidence>
<name>A0AAU7DRI8_9MICO</name>
<comment type="pathway">
    <text evidence="4">Amino-acid biosynthesis; L-leucine biosynthesis; L-leucine from 3-methyl-2-oxobutanoate: step 4/4.</text>
</comment>
<comment type="catalytic activity">
    <reaction evidence="12 17">
        <text>L-isoleucine + 2-oxoglutarate = (S)-3-methyl-2-oxopentanoate + L-glutamate</text>
        <dbReference type="Rhea" id="RHEA:24801"/>
        <dbReference type="ChEBI" id="CHEBI:16810"/>
        <dbReference type="ChEBI" id="CHEBI:29985"/>
        <dbReference type="ChEBI" id="CHEBI:35146"/>
        <dbReference type="ChEBI" id="CHEBI:58045"/>
        <dbReference type="EC" id="2.6.1.42"/>
    </reaction>
</comment>
<evidence type="ECO:0000256" key="17">
    <source>
        <dbReference type="RuleBase" id="RU004517"/>
    </source>
</evidence>
<evidence type="ECO:0000256" key="16">
    <source>
        <dbReference type="RuleBase" id="RU004516"/>
    </source>
</evidence>
<keyword evidence="6 17" id="KW-0032">Aminotransferase</keyword>
<dbReference type="AlphaFoldDB" id="A0AAU7DRI8"/>
<dbReference type="EMBL" id="CP146203">
    <property type="protein sequence ID" value="XBH20554.1"/>
    <property type="molecule type" value="Genomic_DNA"/>
</dbReference>
<reference evidence="18" key="1">
    <citation type="submission" date="2024-02" db="EMBL/GenBank/DDBJ databases">
        <title>Tomenella chthoni gen. nov. sp. nov., a member of the family Jonesiaceae isolated from bat guano.</title>
        <authorList>
            <person name="Miller S.L."/>
            <person name="King J."/>
            <person name="Sankaranarayanan K."/>
            <person name="Lawson P.A."/>
        </authorList>
    </citation>
    <scope>NUCLEOTIDE SEQUENCE</scope>
    <source>
        <strain evidence="18">BS-20</strain>
    </source>
</reference>
<dbReference type="InterPro" id="IPR001544">
    <property type="entry name" value="Aminotrans_IV"/>
</dbReference>
<dbReference type="EC" id="2.6.1.42" evidence="17"/>
<evidence type="ECO:0000256" key="15">
    <source>
        <dbReference type="RuleBase" id="RU004106"/>
    </source>
</evidence>
<dbReference type="GO" id="GO:0004084">
    <property type="term" value="F:branched-chain-amino-acid transaminase activity"/>
    <property type="evidence" value="ECO:0007669"/>
    <property type="project" value="UniProtKB-EC"/>
</dbReference>
<dbReference type="PANTHER" id="PTHR11825:SF44">
    <property type="entry name" value="BRANCHED-CHAIN-AMINO-ACID AMINOTRANSFERASE"/>
    <property type="match status" value="1"/>
</dbReference>
<evidence type="ECO:0000256" key="2">
    <source>
        <dbReference type="ARBA" id="ARBA00004824"/>
    </source>
</evidence>
<evidence type="ECO:0000256" key="7">
    <source>
        <dbReference type="ARBA" id="ARBA00022605"/>
    </source>
</evidence>
<dbReference type="Gene3D" id="3.30.470.10">
    <property type="match status" value="1"/>
</dbReference>
<organism evidence="18">
    <name type="scientific">Jonesiaceae bacterium BS-20</name>
    <dbReference type="NCBI Taxonomy" id="3120821"/>
    <lineage>
        <taxon>Bacteria</taxon>
        <taxon>Bacillati</taxon>
        <taxon>Actinomycetota</taxon>
        <taxon>Actinomycetes</taxon>
        <taxon>Micrococcales</taxon>
        <taxon>Jonesiaceae</taxon>
    </lineage>
</organism>
<comment type="pathway">
    <text evidence="3">Amino-acid biosynthesis; L-valine biosynthesis; L-valine from pyruvate: step 4/4.</text>
</comment>
<evidence type="ECO:0000256" key="3">
    <source>
        <dbReference type="ARBA" id="ARBA00004931"/>
    </source>
</evidence>
<dbReference type="Pfam" id="PF01063">
    <property type="entry name" value="Aminotran_4"/>
    <property type="match status" value="1"/>
</dbReference>
<gene>
    <name evidence="18" type="ORF">V5R04_09930</name>
</gene>
<dbReference type="InterPro" id="IPR036038">
    <property type="entry name" value="Aminotransferase-like"/>
</dbReference>
<comment type="cofactor">
    <cofactor evidence="1 16">
        <name>pyridoxal 5'-phosphate</name>
        <dbReference type="ChEBI" id="CHEBI:597326"/>
    </cofactor>
</comment>
<keyword evidence="10 17" id="KW-0100">Branched-chain amino acid biosynthesis</keyword>
<dbReference type="CDD" id="cd01557">
    <property type="entry name" value="BCAT_beta_family"/>
    <property type="match status" value="1"/>
</dbReference>
<dbReference type="PIRSF" id="PIRSF006468">
    <property type="entry name" value="BCAT1"/>
    <property type="match status" value="1"/>
</dbReference>
<evidence type="ECO:0000256" key="6">
    <source>
        <dbReference type="ARBA" id="ARBA00022576"/>
    </source>
</evidence>
<evidence type="ECO:0000256" key="14">
    <source>
        <dbReference type="PIRSR" id="PIRSR006468-1"/>
    </source>
</evidence>
<dbReference type="InterPro" id="IPR033939">
    <property type="entry name" value="BCAT_family"/>
</dbReference>
<dbReference type="InterPro" id="IPR043131">
    <property type="entry name" value="BCAT-like_N"/>
</dbReference>
<evidence type="ECO:0000256" key="11">
    <source>
        <dbReference type="ARBA" id="ARBA00048212"/>
    </source>
</evidence>
<protein>
    <recommendedName>
        <fullName evidence="17">Branched-chain-amino-acid aminotransferase</fullName>
        <ecNumber evidence="17">2.6.1.42</ecNumber>
    </recommendedName>
</protein>
<proteinExistence type="inferred from homology"/>
<accession>A0AAU7DRI8</accession>
<comment type="catalytic activity">
    <reaction evidence="13 17">
        <text>L-leucine + 2-oxoglutarate = 4-methyl-2-oxopentanoate + L-glutamate</text>
        <dbReference type="Rhea" id="RHEA:18321"/>
        <dbReference type="ChEBI" id="CHEBI:16810"/>
        <dbReference type="ChEBI" id="CHEBI:17865"/>
        <dbReference type="ChEBI" id="CHEBI:29985"/>
        <dbReference type="ChEBI" id="CHEBI:57427"/>
        <dbReference type="EC" id="2.6.1.42"/>
    </reaction>
</comment>
<evidence type="ECO:0000256" key="9">
    <source>
        <dbReference type="ARBA" id="ARBA00022898"/>
    </source>
</evidence>
<comment type="pathway">
    <text evidence="2">Amino-acid biosynthesis; L-isoleucine biosynthesis; L-isoleucine from 2-oxobutanoate: step 4/4.</text>
</comment>
<dbReference type="InterPro" id="IPR005786">
    <property type="entry name" value="B_amino_transII"/>
</dbReference>
<dbReference type="PROSITE" id="PS00770">
    <property type="entry name" value="AA_TRANSFER_CLASS_4"/>
    <property type="match status" value="1"/>
</dbReference>
<evidence type="ECO:0000313" key="18">
    <source>
        <dbReference type="EMBL" id="XBH20554.1"/>
    </source>
</evidence>
<dbReference type="NCBIfam" id="TIGR01123">
    <property type="entry name" value="ilvE_II"/>
    <property type="match status" value="1"/>
</dbReference>
<feature type="modified residue" description="N6-(pyridoxal phosphate)lysine" evidence="14">
    <location>
        <position position="214"/>
    </location>
</feature>
<evidence type="ECO:0000256" key="5">
    <source>
        <dbReference type="ARBA" id="ARBA00009320"/>
    </source>
</evidence>
<keyword evidence="9 16" id="KW-0663">Pyridoxal phosphate</keyword>
<evidence type="ECO:0000256" key="1">
    <source>
        <dbReference type="ARBA" id="ARBA00001933"/>
    </source>
</evidence>
<dbReference type="NCBIfam" id="NF009897">
    <property type="entry name" value="PRK13357.1"/>
    <property type="match status" value="1"/>
</dbReference>
<dbReference type="InterPro" id="IPR043132">
    <property type="entry name" value="BCAT-like_C"/>
</dbReference>
<evidence type="ECO:0000256" key="10">
    <source>
        <dbReference type="ARBA" id="ARBA00023304"/>
    </source>
</evidence>
<keyword evidence="8 17" id="KW-0808">Transferase</keyword>
<evidence type="ECO:0000256" key="8">
    <source>
        <dbReference type="ARBA" id="ARBA00022679"/>
    </source>
</evidence>
<dbReference type="PANTHER" id="PTHR11825">
    <property type="entry name" value="SUBGROUP IIII AMINOTRANSFERASE"/>
    <property type="match status" value="1"/>
</dbReference>